<dbReference type="Pfam" id="PF00375">
    <property type="entry name" value="SDF"/>
    <property type="match status" value="2"/>
</dbReference>
<sequence>LDLEHLQRQCLGQREGRAHQNRGIQFAAEHLLVQAARITRGDLQLEPRRRSRQTLDEPRQYPGQRRRHRAHPDVPRQPVMAQVVLQFTRLLDDRLDPGQQQQALARIFYRDVLGCTEGRSTATWVDFDFFGNQLSLHLGTPFATTRTGQVGEHKVLMPHIGVVLPLDEWMTLAVRLTRRGLAFEIPPVVRFVGEPGEQRTMFFLDPSGNPIEVKGFKDFAGLFAHLVTRIMIGLVAGVIVGILLNQFPEHKAWFIDNLLQPAGDLFIKLMKMIVVPLVFACMTVGIAGAGSTRALGRVGMKTFVYFFTITSIAILFGLVVGNVFQPGAGADFSSTLQAPVTTLASSTETQNLGRTLVAIVPDNIVLAMAEGKLLSVLFFAILFGCALSMLPQQQKAPLISVMQGVSDTMFKVTHLVMHYSPIGIFGLIGVTVASFGLSALLPLAKLIGITYVAKMERYGAPRPISSMVIPLGYSFNLDGASLFAALGTLFIAQAYGIDLGLADQAMLLPPSFHRGIELILDELDLGTPMGCRQAVLTQVDEDHLVDGEDALAGDLVAHFAFEGDGGAAEFGGGDAQLDDVALARGADEVDLRDVLGHHTLVAQLHDRVDRRLFVDPAQQAALD</sequence>
<keyword evidence="5 8" id="KW-0769">Symport</keyword>
<keyword evidence="4 8" id="KW-0812">Transmembrane</keyword>
<dbReference type="PROSITE" id="PS00713">
    <property type="entry name" value="NA_DICARBOXYL_SYMP_1"/>
    <property type="match status" value="1"/>
</dbReference>
<evidence type="ECO:0000256" key="5">
    <source>
        <dbReference type="ARBA" id="ARBA00022847"/>
    </source>
</evidence>
<dbReference type="SUPFAM" id="SSF118215">
    <property type="entry name" value="Proton glutamate symport protein"/>
    <property type="match status" value="1"/>
</dbReference>
<keyword evidence="3" id="KW-1003">Cell membrane</keyword>
<protein>
    <recommendedName>
        <fullName evidence="8">Amino acid transporter</fullName>
    </recommendedName>
</protein>
<feature type="transmembrane region" description="Helical" evidence="8">
    <location>
        <begin position="265"/>
        <end position="290"/>
    </location>
</feature>
<evidence type="ECO:0000256" key="3">
    <source>
        <dbReference type="ARBA" id="ARBA00022475"/>
    </source>
</evidence>
<keyword evidence="6 8" id="KW-1133">Transmembrane helix</keyword>
<keyword evidence="2 8" id="KW-0813">Transport</keyword>
<organism evidence="10 11">
    <name type="scientific">Steinernema glaseri</name>
    <dbReference type="NCBI Taxonomy" id="37863"/>
    <lineage>
        <taxon>Eukaryota</taxon>
        <taxon>Metazoa</taxon>
        <taxon>Ecdysozoa</taxon>
        <taxon>Nematoda</taxon>
        <taxon>Chromadorea</taxon>
        <taxon>Rhabditida</taxon>
        <taxon>Tylenchina</taxon>
        <taxon>Panagrolaimomorpha</taxon>
        <taxon>Strongyloidoidea</taxon>
        <taxon>Steinernematidae</taxon>
        <taxon>Steinernema</taxon>
    </lineage>
</organism>
<dbReference type="WBParaSite" id="L893_g22450.t1">
    <property type="protein sequence ID" value="L893_g22450.t1"/>
    <property type="gene ID" value="L893_g22450"/>
</dbReference>
<dbReference type="GO" id="GO:0006835">
    <property type="term" value="P:dicarboxylic acid transport"/>
    <property type="evidence" value="ECO:0007669"/>
    <property type="project" value="TreeGrafter"/>
</dbReference>
<comment type="subcellular location">
    <subcellularLocation>
        <location evidence="1">Cell membrane</location>
        <topology evidence="1">Multi-pass membrane protein</topology>
    </subcellularLocation>
    <subcellularLocation>
        <location evidence="8">Membrane</location>
        <topology evidence="8">Multi-pass membrane protein</topology>
    </subcellularLocation>
</comment>
<dbReference type="SUPFAM" id="SSF54593">
    <property type="entry name" value="Glyoxalase/Bleomycin resistance protein/Dihydroxybiphenyl dioxygenase"/>
    <property type="match status" value="1"/>
</dbReference>
<feature type="transmembrane region" description="Helical" evidence="8">
    <location>
        <begin position="302"/>
        <end position="324"/>
    </location>
</feature>
<dbReference type="GO" id="GO:0005886">
    <property type="term" value="C:plasma membrane"/>
    <property type="evidence" value="ECO:0007669"/>
    <property type="project" value="UniProtKB-SubCell"/>
</dbReference>
<evidence type="ECO:0000256" key="6">
    <source>
        <dbReference type="ARBA" id="ARBA00022989"/>
    </source>
</evidence>
<dbReference type="PANTHER" id="PTHR42865:SF7">
    <property type="entry name" value="PROTON_GLUTAMATE-ASPARTATE SYMPORTER"/>
    <property type="match status" value="1"/>
</dbReference>
<evidence type="ECO:0000256" key="8">
    <source>
        <dbReference type="RuleBase" id="RU361216"/>
    </source>
</evidence>
<dbReference type="Gene3D" id="1.10.3860.10">
    <property type="entry name" value="Sodium:dicarboxylate symporter"/>
    <property type="match status" value="2"/>
</dbReference>
<keyword evidence="7 8" id="KW-0472">Membrane</keyword>
<name>A0A1I7Z3P9_9BILA</name>
<feature type="transmembrane region" description="Helical" evidence="8">
    <location>
        <begin position="373"/>
        <end position="390"/>
    </location>
</feature>
<feature type="transmembrane region" description="Helical" evidence="8">
    <location>
        <begin position="424"/>
        <end position="453"/>
    </location>
</feature>
<feature type="compositionally biased region" description="Basic and acidic residues" evidence="9">
    <location>
        <begin position="43"/>
        <end position="59"/>
    </location>
</feature>
<dbReference type="PRINTS" id="PR00173">
    <property type="entry name" value="EDTRNSPORT"/>
</dbReference>
<dbReference type="PROSITE" id="PS00714">
    <property type="entry name" value="NA_DICARBOXYL_SYMP_2"/>
    <property type="match status" value="1"/>
</dbReference>
<evidence type="ECO:0000256" key="2">
    <source>
        <dbReference type="ARBA" id="ARBA00022448"/>
    </source>
</evidence>
<evidence type="ECO:0000256" key="1">
    <source>
        <dbReference type="ARBA" id="ARBA00004651"/>
    </source>
</evidence>
<feature type="region of interest" description="Disordered" evidence="9">
    <location>
        <begin position="43"/>
        <end position="74"/>
    </location>
</feature>
<feature type="transmembrane region" description="Helical" evidence="8">
    <location>
        <begin position="473"/>
        <end position="497"/>
    </location>
</feature>
<evidence type="ECO:0000256" key="7">
    <source>
        <dbReference type="ARBA" id="ARBA00023136"/>
    </source>
</evidence>
<evidence type="ECO:0000256" key="9">
    <source>
        <dbReference type="SAM" id="MobiDB-lite"/>
    </source>
</evidence>
<feature type="transmembrane region" description="Helical" evidence="8">
    <location>
        <begin position="222"/>
        <end position="245"/>
    </location>
</feature>
<dbReference type="AlphaFoldDB" id="A0A1I7Z3P9"/>
<reference evidence="11" key="1">
    <citation type="submission" date="2016-11" db="UniProtKB">
        <authorList>
            <consortium name="WormBaseParasite"/>
        </authorList>
    </citation>
    <scope>IDENTIFICATION</scope>
</reference>
<evidence type="ECO:0000313" key="11">
    <source>
        <dbReference type="WBParaSite" id="L893_g22450.t1"/>
    </source>
</evidence>
<dbReference type="Gene3D" id="3.10.180.10">
    <property type="entry name" value="2,3-Dihydroxybiphenyl 1,2-Dioxygenase, domain 1"/>
    <property type="match status" value="1"/>
</dbReference>
<accession>A0A1I7Z3P9</accession>
<dbReference type="Proteomes" id="UP000095287">
    <property type="component" value="Unplaced"/>
</dbReference>
<dbReference type="InterPro" id="IPR001991">
    <property type="entry name" value="Na-dicarboxylate_symporter"/>
</dbReference>
<dbReference type="InterPro" id="IPR036458">
    <property type="entry name" value="Na:dicarbo_symporter_sf"/>
</dbReference>
<dbReference type="GO" id="GO:0015293">
    <property type="term" value="F:symporter activity"/>
    <property type="evidence" value="ECO:0007669"/>
    <property type="project" value="UniProtKB-UniRule"/>
</dbReference>
<proteinExistence type="inferred from homology"/>
<evidence type="ECO:0000256" key="4">
    <source>
        <dbReference type="ARBA" id="ARBA00022692"/>
    </source>
</evidence>
<dbReference type="InterPro" id="IPR029068">
    <property type="entry name" value="Glyas_Bleomycin-R_OHBP_Dase"/>
</dbReference>
<dbReference type="PANTHER" id="PTHR42865">
    <property type="entry name" value="PROTON/GLUTAMATE-ASPARTATE SYMPORTER"/>
    <property type="match status" value="1"/>
</dbReference>
<evidence type="ECO:0000313" key="10">
    <source>
        <dbReference type="Proteomes" id="UP000095287"/>
    </source>
</evidence>
<comment type="similarity">
    <text evidence="8">Belongs to the dicarboxylate/amino acid:cation symporter (DAACS) (TC 2.A.23) family.</text>
</comment>
<keyword evidence="10" id="KW-1185">Reference proteome</keyword>
<dbReference type="InterPro" id="IPR018107">
    <property type="entry name" value="Na-dicarboxylate_symporter_CS"/>
</dbReference>